<feature type="region of interest" description="Disordered" evidence="1">
    <location>
        <begin position="233"/>
        <end position="257"/>
    </location>
</feature>
<feature type="region of interest" description="Disordered" evidence="1">
    <location>
        <begin position="81"/>
        <end position="131"/>
    </location>
</feature>
<gene>
    <name evidence="2" type="ORF">CCMA1212_007476</name>
</gene>
<feature type="compositionally biased region" description="Low complexity" evidence="1">
    <location>
        <begin position="248"/>
        <end position="257"/>
    </location>
</feature>
<proteinExistence type="predicted"/>
<feature type="compositionally biased region" description="Basic and acidic residues" evidence="1">
    <location>
        <begin position="87"/>
        <end position="99"/>
    </location>
</feature>
<reference evidence="2 3" key="1">
    <citation type="submission" date="2018-01" db="EMBL/GenBank/DDBJ databases">
        <title>Genome characterization of the sugarcane-associated fungus Trichoderma ghanense CCMA-1212 and their application in lignocelulose bioconversion.</title>
        <authorList>
            <person name="Steindorff A.S."/>
            <person name="Mendes T.D."/>
            <person name="Vilela E.S.D."/>
            <person name="Rodrigues D.S."/>
            <person name="Formighieri E.F."/>
            <person name="Melo I.S."/>
            <person name="Favaro L.C.L."/>
        </authorList>
    </citation>
    <scope>NUCLEOTIDE SEQUENCE [LARGE SCALE GENOMIC DNA]</scope>
    <source>
        <strain evidence="2 3">CCMA-1212</strain>
    </source>
</reference>
<feature type="compositionally biased region" description="Acidic residues" evidence="1">
    <location>
        <begin position="343"/>
        <end position="360"/>
    </location>
</feature>
<evidence type="ECO:0000256" key="1">
    <source>
        <dbReference type="SAM" id="MobiDB-lite"/>
    </source>
</evidence>
<dbReference type="GeneID" id="300579094"/>
<evidence type="ECO:0000313" key="3">
    <source>
        <dbReference type="Proteomes" id="UP001642720"/>
    </source>
</evidence>
<name>A0ABY2GZ69_9HYPO</name>
<feature type="compositionally biased region" description="Acidic residues" evidence="1">
    <location>
        <begin position="238"/>
        <end position="247"/>
    </location>
</feature>
<accession>A0ABY2GZ69</accession>
<dbReference type="EMBL" id="PPTA01000010">
    <property type="protein sequence ID" value="TFB00587.1"/>
    <property type="molecule type" value="Genomic_DNA"/>
</dbReference>
<comment type="caution">
    <text evidence="2">The sequence shown here is derived from an EMBL/GenBank/DDBJ whole genome shotgun (WGS) entry which is preliminary data.</text>
</comment>
<evidence type="ECO:0000313" key="2">
    <source>
        <dbReference type="EMBL" id="TFB00587.1"/>
    </source>
</evidence>
<keyword evidence="3" id="KW-1185">Reference proteome</keyword>
<feature type="compositionally biased region" description="Basic and acidic residues" evidence="1">
    <location>
        <begin position="325"/>
        <end position="342"/>
    </location>
</feature>
<dbReference type="RefSeq" id="XP_073556788.1">
    <property type="nucleotide sequence ID" value="XM_073704644.1"/>
</dbReference>
<feature type="region of interest" description="Disordered" evidence="1">
    <location>
        <begin position="315"/>
        <end position="360"/>
    </location>
</feature>
<feature type="compositionally biased region" description="Low complexity" evidence="1">
    <location>
        <begin position="119"/>
        <end position="131"/>
    </location>
</feature>
<protein>
    <submittedName>
        <fullName evidence="2">Uncharacterized protein</fullName>
    </submittedName>
</protein>
<sequence length="439" mass="43861">MFKLLSTNSGLRTSLCLGLPGGVEGPQLGRAEASHAVLLVLAQPGLLGVAQHAAGEEVDDEADDDAHKGDGVQVVNNVAKDVDADDDAPKVGRQERNVKEGGAAHAQDEGREGVEDAQADGVAGEPAADGAVPVGVAEGLAVKDGGLDAVDEHAEEAHEGQDVVHGAFGHEPLLEDVGDAVEGGAQQAKEVALDHVDAGAAVGAGDVVRGQQDAHAAAADEDAEDLEELVAHAQQQERDDDDADNGPEVEQLGGQQVGVAVGQDGEVVALDVEEGHDEVAPAVLEEDVEPDAGAIAPQGDCGVDEEEQDVVEDGLEGGDVGAGIGEERREGVCAGDAERQDLADGDDDPEVDGGEDLDALGEGDVIGGGAVDGAVVVAVELVARVAAFVLVAGAGRDDGRGEAELGVGLDGVCGGGHVGGAVRNVLAGGEEGLRGGRFC</sequence>
<dbReference type="Proteomes" id="UP001642720">
    <property type="component" value="Unassembled WGS sequence"/>
</dbReference>
<organism evidence="2 3">
    <name type="scientific">Trichoderma ghanense</name>
    <dbReference type="NCBI Taxonomy" id="65468"/>
    <lineage>
        <taxon>Eukaryota</taxon>
        <taxon>Fungi</taxon>
        <taxon>Dikarya</taxon>
        <taxon>Ascomycota</taxon>
        <taxon>Pezizomycotina</taxon>
        <taxon>Sordariomycetes</taxon>
        <taxon>Hypocreomycetidae</taxon>
        <taxon>Hypocreales</taxon>
        <taxon>Hypocreaceae</taxon>
        <taxon>Trichoderma</taxon>
    </lineage>
</organism>